<dbReference type="SUPFAM" id="SSF52490">
    <property type="entry name" value="Tubulin nucleotide-binding domain-like"/>
    <property type="match status" value="1"/>
</dbReference>
<proteinExistence type="inferred from homology"/>
<feature type="domain" description="Tubulin/FtsZ GTPase" evidence="15">
    <location>
        <begin position="39"/>
        <end position="238"/>
    </location>
</feature>
<evidence type="ECO:0000256" key="8">
    <source>
        <dbReference type="ARBA" id="ARBA00022794"/>
    </source>
</evidence>
<keyword evidence="9 14" id="KW-0342">GTP-binding</keyword>
<dbReference type="Gene3D" id="3.40.50.1440">
    <property type="entry name" value="Tubulin/FtsZ, GTPase domain"/>
    <property type="match status" value="1"/>
</dbReference>
<name>A0A7T7FQY0_EUPOC</name>
<dbReference type="GO" id="GO:0030030">
    <property type="term" value="P:cell projection organization"/>
    <property type="evidence" value="ECO:0007669"/>
    <property type="project" value="UniProtKB-KW"/>
</dbReference>
<dbReference type="GO" id="GO:0005929">
    <property type="term" value="C:cilium"/>
    <property type="evidence" value="ECO:0007669"/>
    <property type="project" value="UniProtKB-SubCell"/>
</dbReference>
<evidence type="ECO:0000256" key="13">
    <source>
        <dbReference type="ARBA" id="ARBA00046149"/>
    </source>
</evidence>
<comment type="subcellular location">
    <subcellularLocation>
        <location evidence="3">Cell projection</location>
        <location evidence="3">Cilium</location>
    </subcellularLocation>
    <subcellularLocation>
        <location evidence="1">Cytoplasm</location>
        <location evidence="1">Cytoskeleton</location>
        <location evidence="1">Microtubule organizing center</location>
        <location evidence="1">Centrosome</location>
        <location evidence="1">Centriole</location>
    </subcellularLocation>
    <subcellularLocation>
        <location evidence="2">Nucleus</location>
    </subcellularLocation>
</comment>
<dbReference type="GO" id="GO:0007017">
    <property type="term" value="P:microtubule-based process"/>
    <property type="evidence" value="ECO:0007669"/>
    <property type="project" value="InterPro"/>
</dbReference>
<dbReference type="GO" id="GO:0005200">
    <property type="term" value="F:structural constituent of cytoskeleton"/>
    <property type="evidence" value="ECO:0007669"/>
    <property type="project" value="InterPro"/>
</dbReference>
<evidence type="ECO:0000256" key="6">
    <source>
        <dbReference type="ARBA" id="ARBA00022701"/>
    </source>
</evidence>
<dbReference type="SMART" id="SM00864">
    <property type="entry name" value="Tubulin"/>
    <property type="match status" value="1"/>
</dbReference>
<dbReference type="EMBL" id="MN822585">
    <property type="protein sequence ID" value="QQL94336.1"/>
    <property type="molecule type" value="Genomic_DNA"/>
</dbReference>
<dbReference type="PROSITE" id="PS00227">
    <property type="entry name" value="TUBULIN"/>
    <property type="match status" value="1"/>
</dbReference>
<evidence type="ECO:0000256" key="7">
    <source>
        <dbReference type="ARBA" id="ARBA00022741"/>
    </source>
</evidence>
<dbReference type="AlphaFoldDB" id="A0A7T7FQY0"/>
<dbReference type="Pfam" id="PF00091">
    <property type="entry name" value="Tubulin"/>
    <property type="match status" value="1"/>
</dbReference>
<organism evidence="16">
    <name type="scientific">Euplotoides octocarinatus</name>
    <name type="common">Freshwater ciliate</name>
    <name type="synonym">Euplotes octocarinatus</name>
    <dbReference type="NCBI Taxonomy" id="2716877"/>
    <lineage>
        <taxon>Eukaryota</taxon>
        <taxon>Sar</taxon>
        <taxon>Alveolata</taxon>
        <taxon>Ciliophora</taxon>
        <taxon>Intramacronucleata</taxon>
        <taxon>Spirotrichea</taxon>
        <taxon>Hypotrichia</taxon>
        <taxon>Euplotida</taxon>
        <taxon>Euplotidae</taxon>
        <taxon>Euplotes</taxon>
    </lineage>
</organism>
<evidence type="ECO:0000256" key="1">
    <source>
        <dbReference type="ARBA" id="ARBA00004114"/>
    </source>
</evidence>
<keyword evidence="11" id="KW-0966">Cell projection</keyword>
<dbReference type="InterPro" id="IPR008280">
    <property type="entry name" value="Tub_FtsZ_C"/>
</dbReference>
<evidence type="ECO:0000256" key="12">
    <source>
        <dbReference type="ARBA" id="ARBA00030594"/>
    </source>
</evidence>
<keyword evidence="10" id="KW-0539">Nucleus</keyword>
<evidence type="ECO:0000256" key="14">
    <source>
        <dbReference type="RuleBase" id="RU000352"/>
    </source>
</evidence>
<dbReference type="SUPFAM" id="SSF55307">
    <property type="entry name" value="Tubulin C-terminal domain-like"/>
    <property type="match status" value="1"/>
</dbReference>
<dbReference type="PANTHER" id="PTHR11588">
    <property type="entry name" value="TUBULIN"/>
    <property type="match status" value="1"/>
</dbReference>
<dbReference type="GO" id="GO:0005525">
    <property type="term" value="F:GTP binding"/>
    <property type="evidence" value="ECO:0007669"/>
    <property type="project" value="UniProtKB-UniRule"/>
</dbReference>
<dbReference type="InterPro" id="IPR003008">
    <property type="entry name" value="Tubulin_FtsZ_GTPase"/>
</dbReference>
<dbReference type="InterPro" id="IPR017975">
    <property type="entry name" value="Tubulin_CS"/>
</dbReference>
<evidence type="ECO:0000256" key="10">
    <source>
        <dbReference type="ARBA" id="ARBA00023242"/>
    </source>
</evidence>
<sequence length="423" mass="48541">MSICSLQIGQCGNQVSSKFFYDMTKEWDDYSEHIRDRLVDTYFQVPSKGKPYPNSVLIDMEPKVVDRCIQDSLNYDLWNFNSKFSYTKQHGSGNNWAYGYYLFDTDYGDELLNVIRKLLEKIDYLSGFLVFQSLAGGTGSGFGTHLVEAIKMNNPKVNMINVAIWPYSTGEVILQNYNSILTISRLIEHSDGVISLYNDEEQTLCRLGKKIKNPTYYDINTVISEKLLSVFFPCTNSSAKHLRLRNFDSNILDNIISHLGVFPKTNMLTINSFPLCSDDAKAFNALSWSGLMTEVLRKFQNNSKHKANWCKSFGSIMYMRGTDVYKDIDISSLSDPDIYNDLSSTGLKVYKDQYQLHGHEKSCTVLSNSSQITKPLEISLRKSVLMFKSKAYIHHYEKMNFTSDDFVTAFETCRDALIKYRFN</sequence>
<keyword evidence="7 14" id="KW-0547">Nucleotide-binding</keyword>
<dbReference type="GO" id="GO:0005874">
    <property type="term" value="C:microtubule"/>
    <property type="evidence" value="ECO:0007669"/>
    <property type="project" value="UniProtKB-KW"/>
</dbReference>
<dbReference type="CDD" id="cd02189">
    <property type="entry name" value="delta_zeta_tubulin-like"/>
    <property type="match status" value="1"/>
</dbReference>
<comment type="function">
    <text evidence="13">Acts as a positive regulator of hedgehog signaling and regulates ciliary function.</text>
</comment>
<evidence type="ECO:0000259" key="15">
    <source>
        <dbReference type="SMART" id="SM00864"/>
    </source>
</evidence>
<accession>A0A7T7FQY0</accession>
<keyword evidence="6 14" id="KW-0493">Microtubule</keyword>
<dbReference type="PRINTS" id="PR01161">
    <property type="entry name" value="TUBULIN"/>
</dbReference>
<dbReference type="InterPro" id="IPR000217">
    <property type="entry name" value="Tubulin"/>
</dbReference>
<evidence type="ECO:0000256" key="3">
    <source>
        <dbReference type="ARBA" id="ARBA00004138"/>
    </source>
</evidence>
<keyword evidence="8" id="KW-0970">Cilium biogenesis/degradation</keyword>
<protein>
    <recommendedName>
        <fullName evidence="5">Tubulin delta chain</fullName>
    </recommendedName>
    <alternativeName>
        <fullName evidence="12">Delta-tubulin</fullName>
    </alternativeName>
</protein>
<evidence type="ECO:0000256" key="4">
    <source>
        <dbReference type="ARBA" id="ARBA00009636"/>
    </source>
</evidence>
<comment type="similarity">
    <text evidence="4 14">Belongs to the tubulin family.</text>
</comment>
<reference evidence="16" key="1">
    <citation type="submission" date="2019-12" db="EMBL/GenBank/DDBJ databases">
        <authorList>
            <person name="Wang R.L."/>
            <person name="Liang A.H."/>
        </authorList>
    </citation>
    <scope>NUCLEOTIDE SEQUENCE</scope>
    <source>
        <strain evidence="16">69</strain>
    </source>
</reference>
<evidence type="ECO:0000313" key="16">
    <source>
        <dbReference type="EMBL" id="QQL94336.1"/>
    </source>
</evidence>
<evidence type="ECO:0000256" key="2">
    <source>
        <dbReference type="ARBA" id="ARBA00004123"/>
    </source>
</evidence>
<dbReference type="InterPro" id="IPR036525">
    <property type="entry name" value="Tubulin/FtsZ_GTPase_sf"/>
</dbReference>
<evidence type="ECO:0000256" key="11">
    <source>
        <dbReference type="ARBA" id="ARBA00023273"/>
    </source>
</evidence>
<evidence type="ECO:0000256" key="5">
    <source>
        <dbReference type="ARBA" id="ARBA00014184"/>
    </source>
</evidence>
<evidence type="ECO:0000256" key="9">
    <source>
        <dbReference type="ARBA" id="ARBA00023134"/>
    </source>
</evidence>
<dbReference type="InterPro" id="IPR002967">
    <property type="entry name" value="Delta_tubulin"/>
</dbReference>
<dbReference type="PRINTS" id="PR01224">
    <property type="entry name" value="DELTATUBULIN"/>
</dbReference>
<dbReference type="GO" id="GO:0005634">
    <property type="term" value="C:nucleus"/>
    <property type="evidence" value="ECO:0007669"/>
    <property type="project" value="UniProtKB-SubCell"/>
</dbReference>
<dbReference type="GO" id="GO:0005814">
    <property type="term" value="C:centriole"/>
    <property type="evidence" value="ECO:0007669"/>
    <property type="project" value="UniProtKB-SubCell"/>
</dbReference>